<dbReference type="InterPro" id="IPR043128">
    <property type="entry name" value="Rev_trsase/Diguanyl_cyclase"/>
</dbReference>
<organism evidence="1 2">
    <name type="scientific">Gossypium anomalum</name>
    <dbReference type="NCBI Taxonomy" id="47600"/>
    <lineage>
        <taxon>Eukaryota</taxon>
        <taxon>Viridiplantae</taxon>
        <taxon>Streptophyta</taxon>
        <taxon>Embryophyta</taxon>
        <taxon>Tracheophyta</taxon>
        <taxon>Spermatophyta</taxon>
        <taxon>Magnoliopsida</taxon>
        <taxon>eudicotyledons</taxon>
        <taxon>Gunneridae</taxon>
        <taxon>Pentapetalae</taxon>
        <taxon>rosids</taxon>
        <taxon>malvids</taxon>
        <taxon>Malvales</taxon>
        <taxon>Malvaceae</taxon>
        <taxon>Malvoideae</taxon>
        <taxon>Gossypium</taxon>
    </lineage>
</organism>
<dbReference type="InterPro" id="IPR043502">
    <property type="entry name" value="DNA/RNA_pol_sf"/>
</dbReference>
<evidence type="ECO:0000313" key="2">
    <source>
        <dbReference type="Proteomes" id="UP000701853"/>
    </source>
</evidence>
<gene>
    <name evidence="1" type="ORF">CXB51_028112</name>
</gene>
<evidence type="ECO:0008006" key="3">
    <source>
        <dbReference type="Google" id="ProtNLM"/>
    </source>
</evidence>
<dbReference type="OrthoDB" id="2431547at2759"/>
<sequence length="274" mass="30925">MRMYIDYRQLNKVTMKNKYPLPRIDDLFDQLKEATVFLKINLRSGYYQLRVKDSCNTPNPYPSLIGPCASHGHQTRPYHRPCENRAYILTCTTRPRTRPCAMAMENLEGLLTWVTQPVTRPCASPATPRDTRPCSMTVCRRRLRHTTVSLLGLPQGGLIIISGGKVTQSSKWRGGKGKANSVLFLNGPKLKQDVKRRDRRRSGVRPAVCAKDQFCCSRGGELEFDRNSPSSGLSQSSGGLLLMVQGSWIGFKLVVAEIKEKNMEFELGKEFMPK</sequence>
<dbReference type="PANTHER" id="PTHR24559">
    <property type="entry name" value="TRANSPOSON TY3-I GAG-POL POLYPROTEIN"/>
    <property type="match status" value="1"/>
</dbReference>
<evidence type="ECO:0000313" key="1">
    <source>
        <dbReference type="EMBL" id="KAG8478353.1"/>
    </source>
</evidence>
<reference evidence="1 2" key="1">
    <citation type="journal article" date="2021" name="bioRxiv">
        <title>The Gossypium anomalum genome as a resource for cotton improvement and evolutionary analysis of hybrid incompatibility.</title>
        <authorList>
            <person name="Grover C.E."/>
            <person name="Yuan D."/>
            <person name="Arick M.A."/>
            <person name="Miller E.R."/>
            <person name="Hu G."/>
            <person name="Peterson D.G."/>
            <person name="Wendel J.F."/>
            <person name="Udall J.A."/>
        </authorList>
    </citation>
    <scope>NUCLEOTIDE SEQUENCE [LARGE SCALE GENOMIC DNA]</scope>
    <source>
        <strain evidence="1">JFW-Udall</strain>
        <tissue evidence="1">Leaf</tissue>
    </source>
</reference>
<dbReference type="PANTHER" id="PTHR24559:SF444">
    <property type="entry name" value="REVERSE TRANSCRIPTASE DOMAIN-CONTAINING PROTEIN"/>
    <property type="match status" value="1"/>
</dbReference>
<dbReference type="Gene3D" id="3.10.10.10">
    <property type="entry name" value="HIV Type 1 Reverse Transcriptase, subunit A, domain 1"/>
    <property type="match status" value="1"/>
</dbReference>
<dbReference type="Proteomes" id="UP000701853">
    <property type="component" value="Chromosome 11"/>
</dbReference>
<accession>A0A8J5XZX0</accession>
<dbReference type="AlphaFoldDB" id="A0A8J5XZX0"/>
<proteinExistence type="predicted"/>
<keyword evidence="2" id="KW-1185">Reference proteome</keyword>
<protein>
    <recommendedName>
        <fullName evidence="3">Reverse transcriptase domain-containing protein</fullName>
    </recommendedName>
</protein>
<dbReference type="EMBL" id="JAHUZN010000011">
    <property type="protein sequence ID" value="KAG8478353.1"/>
    <property type="molecule type" value="Genomic_DNA"/>
</dbReference>
<comment type="caution">
    <text evidence="1">The sequence shown here is derived from an EMBL/GenBank/DDBJ whole genome shotgun (WGS) entry which is preliminary data.</text>
</comment>
<name>A0A8J5XZX0_9ROSI</name>
<dbReference type="InterPro" id="IPR053134">
    <property type="entry name" value="RNA-dir_DNA_polymerase"/>
</dbReference>
<dbReference type="SUPFAM" id="SSF56672">
    <property type="entry name" value="DNA/RNA polymerases"/>
    <property type="match status" value="1"/>
</dbReference>
<dbReference type="Gene3D" id="3.30.70.270">
    <property type="match status" value="1"/>
</dbReference>